<comment type="subcellular location">
    <subcellularLocation>
        <location evidence="2">Membrane</location>
        <topology evidence="2">Multi-pass membrane protein</topology>
    </subcellularLocation>
</comment>
<dbReference type="PANTHER" id="PTHR42837:SF2">
    <property type="entry name" value="MEMBRANE METALLOPROTEASE ARASP2, CHLOROPLASTIC-RELATED"/>
    <property type="match status" value="1"/>
</dbReference>
<accession>A0A162MGA3</accession>
<dbReference type="Gene3D" id="2.30.42.10">
    <property type="match status" value="1"/>
</dbReference>
<evidence type="ECO:0000256" key="4">
    <source>
        <dbReference type="ARBA" id="ARBA00022670"/>
    </source>
</evidence>
<dbReference type="PANTHER" id="PTHR42837">
    <property type="entry name" value="REGULATOR OF SIGMA-E PROTEASE RSEP"/>
    <property type="match status" value="1"/>
</dbReference>
<dbReference type="AlphaFoldDB" id="A0A162MGA3"/>
<protein>
    <recommendedName>
        <fullName evidence="11">Zinc metalloprotease</fullName>
        <ecNumber evidence="11">3.4.24.-</ecNumber>
    </recommendedName>
</protein>
<dbReference type="SUPFAM" id="SSF50156">
    <property type="entry name" value="PDZ domain-like"/>
    <property type="match status" value="1"/>
</dbReference>
<dbReference type="GO" id="GO:0046872">
    <property type="term" value="F:metal ion binding"/>
    <property type="evidence" value="ECO:0007669"/>
    <property type="project" value="UniProtKB-KW"/>
</dbReference>
<name>A0A162MGA3_9FIRM</name>
<dbReference type="InterPro" id="IPR001478">
    <property type="entry name" value="PDZ"/>
</dbReference>
<dbReference type="Pfam" id="PF17820">
    <property type="entry name" value="PDZ_6"/>
    <property type="match status" value="1"/>
</dbReference>
<proteinExistence type="inferred from homology"/>
<evidence type="ECO:0000256" key="6">
    <source>
        <dbReference type="ARBA" id="ARBA00022801"/>
    </source>
</evidence>
<dbReference type="STRING" id="520767.ATZ99_14150"/>
<dbReference type="CDD" id="cd23081">
    <property type="entry name" value="cpPDZ_EcRseP-like"/>
    <property type="match status" value="1"/>
</dbReference>
<feature type="transmembrane region" description="Helical" evidence="11">
    <location>
        <begin position="91"/>
        <end position="114"/>
    </location>
</feature>
<evidence type="ECO:0000256" key="2">
    <source>
        <dbReference type="ARBA" id="ARBA00004141"/>
    </source>
</evidence>
<dbReference type="InterPro" id="IPR036034">
    <property type="entry name" value="PDZ_sf"/>
</dbReference>
<dbReference type="GO" id="GO:0016020">
    <property type="term" value="C:membrane"/>
    <property type="evidence" value="ECO:0007669"/>
    <property type="project" value="UniProtKB-SubCell"/>
</dbReference>
<feature type="transmembrane region" description="Helical" evidence="11">
    <location>
        <begin position="306"/>
        <end position="324"/>
    </location>
</feature>
<comment type="caution">
    <text evidence="13">The sequence shown here is derived from an EMBL/GenBank/DDBJ whole genome shotgun (WGS) entry which is preliminary data.</text>
</comment>
<feature type="transmembrane region" description="Helical" evidence="11">
    <location>
        <begin position="6"/>
        <end position="26"/>
    </location>
</feature>
<dbReference type="SMART" id="SM00228">
    <property type="entry name" value="PDZ"/>
    <property type="match status" value="1"/>
</dbReference>
<evidence type="ECO:0000313" key="14">
    <source>
        <dbReference type="Proteomes" id="UP000075737"/>
    </source>
</evidence>
<feature type="domain" description="PDZ" evidence="12">
    <location>
        <begin position="104"/>
        <end position="175"/>
    </location>
</feature>
<keyword evidence="14" id="KW-1185">Reference proteome</keyword>
<feature type="transmembrane region" description="Helical" evidence="11">
    <location>
        <begin position="206"/>
        <end position="230"/>
    </location>
</feature>
<keyword evidence="6 11" id="KW-0378">Hydrolase</keyword>
<dbReference type="NCBIfam" id="TIGR00054">
    <property type="entry name" value="RIP metalloprotease RseP"/>
    <property type="match status" value="1"/>
</dbReference>
<evidence type="ECO:0000256" key="8">
    <source>
        <dbReference type="ARBA" id="ARBA00022989"/>
    </source>
</evidence>
<evidence type="ECO:0000256" key="1">
    <source>
        <dbReference type="ARBA" id="ARBA00001947"/>
    </source>
</evidence>
<keyword evidence="4 13" id="KW-0645">Protease</keyword>
<dbReference type="OrthoDB" id="9782003at2"/>
<keyword evidence="8 11" id="KW-1133">Transmembrane helix</keyword>
<evidence type="ECO:0000256" key="7">
    <source>
        <dbReference type="ARBA" id="ARBA00022833"/>
    </source>
</evidence>
<dbReference type="PATRIC" id="fig|520767.4.peg.1518"/>
<dbReference type="EMBL" id="LOHZ01000032">
    <property type="protein sequence ID" value="KYO65777.1"/>
    <property type="molecule type" value="Genomic_DNA"/>
</dbReference>
<dbReference type="CDD" id="cd06163">
    <property type="entry name" value="S2P-M50_PDZ_RseP-like"/>
    <property type="match status" value="1"/>
</dbReference>
<comment type="similarity">
    <text evidence="3 11">Belongs to the peptidase M50B family.</text>
</comment>
<keyword evidence="7 11" id="KW-0862">Zinc</keyword>
<evidence type="ECO:0000256" key="11">
    <source>
        <dbReference type="RuleBase" id="RU362031"/>
    </source>
</evidence>
<evidence type="ECO:0000313" key="13">
    <source>
        <dbReference type="EMBL" id="KYO65777.1"/>
    </source>
</evidence>
<evidence type="ECO:0000256" key="5">
    <source>
        <dbReference type="ARBA" id="ARBA00022692"/>
    </source>
</evidence>
<comment type="cofactor">
    <cofactor evidence="1 11">
        <name>Zn(2+)</name>
        <dbReference type="ChEBI" id="CHEBI:29105"/>
    </cofactor>
</comment>
<feature type="transmembrane region" description="Helical" evidence="11">
    <location>
        <begin position="251"/>
        <end position="270"/>
    </location>
</feature>
<dbReference type="RefSeq" id="WP_068748535.1">
    <property type="nucleotide sequence ID" value="NZ_LOHZ01000032.1"/>
</dbReference>
<keyword evidence="9 11" id="KW-0482">Metalloprotease</keyword>
<dbReference type="Proteomes" id="UP000075737">
    <property type="component" value="Unassembled WGS sequence"/>
</dbReference>
<reference evidence="13 14" key="1">
    <citation type="submission" date="2015-12" db="EMBL/GenBank/DDBJ databases">
        <title>Draft genome of Thermovenabulum gondwanense isolated from a red thermophilic microbial mat colonisisng an outflow channel of a bore well.</title>
        <authorList>
            <person name="Patel B.K."/>
        </authorList>
    </citation>
    <scope>NUCLEOTIDE SEQUENCE [LARGE SCALE GENOMIC DNA]</scope>
    <source>
        <strain evidence="13 14">R270</strain>
    </source>
</reference>
<dbReference type="InterPro" id="IPR004387">
    <property type="entry name" value="Pept_M50_Zn"/>
</dbReference>
<keyword evidence="11" id="KW-0479">Metal-binding</keyword>
<keyword evidence="5 11" id="KW-0812">Transmembrane</keyword>
<evidence type="ECO:0000256" key="9">
    <source>
        <dbReference type="ARBA" id="ARBA00023049"/>
    </source>
</evidence>
<evidence type="ECO:0000256" key="10">
    <source>
        <dbReference type="ARBA" id="ARBA00023136"/>
    </source>
</evidence>
<organism evidence="13 14">
    <name type="scientific">Thermovenabulum gondwanense</name>
    <dbReference type="NCBI Taxonomy" id="520767"/>
    <lineage>
        <taxon>Bacteria</taxon>
        <taxon>Bacillati</taxon>
        <taxon>Bacillota</taxon>
        <taxon>Clostridia</taxon>
        <taxon>Thermosediminibacterales</taxon>
        <taxon>Thermosediminibacteraceae</taxon>
        <taxon>Thermovenabulum</taxon>
    </lineage>
</organism>
<dbReference type="Pfam" id="PF02163">
    <property type="entry name" value="Peptidase_M50"/>
    <property type="match status" value="1"/>
</dbReference>
<dbReference type="GO" id="GO:0004222">
    <property type="term" value="F:metalloendopeptidase activity"/>
    <property type="evidence" value="ECO:0007669"/>
    <property type="project" value="InterPro"/>
</dbReference>
<keyword evidence="10 11" id="KW-0472">Membrane</keyword>
<sequence>MGNTIIFSIIILGALVIAHEFGHFIMAKKSDMKVNEFAIGFGPSIFSKRIGETVYSLKIFPLGGYVKIEGEDEKTNDPRSFANKPLISRMAVVLAGPLMNLLLGALLFSVVAFFTGITTTSVEVIPDSPAFKAGIRDGDVIYKIDGEKISSWENIVDIISNRPDKEINIEIKRGESIIPLRVKTQIDPQTKRGIIGIKSKMIKHSFFASLIFGFNRMFYVVKMIVISLVTTGIRTQDLVGPVGMVHIVGEAAKFGIFNVIFLAAIISINLGLFNLFPIPALDGSRIIFLLIELVRKKPVDPEKEGMIHFIGFAILIILAIFIAYKDFIKFY</sequence>
<evidence type="ECO:0000259" key="12">
    <source>
        <dbReference type="SMART" id="SM00228"/>
    </source>
</evidence>
<evidence type="ECO:0000256" key="3">
    <source>
        <dbReference type="ARBA" id="ARBA00007931"/>
    </source>
</evidence>
<dbReference type="InterPro" id="IPR008915">
    <property type="entry name" value="Peptidase_M50"/>
</dbReference>
<dbReference type="GO" id="GO:0006508">
    <property type="term" value="P:proteolysis"/>
    <property type="evidence" value="ECO:0007669"/>
    <property type="project" value="UniProtKB-KW"/>
</dbReference>
<gene>
    <name evidence="13" type="primary">rasP</name>
    <name evidence="13" type="ORF">ATZ99_14150</name>
</gene>
<dbReference type="InterPro" id="IPR041489">
    <property type="entry name" value="PDZ_6"/>
</dbReference>
<dbReference type="EC" id="3.4.24.-" evidence="11"/>